<dbReference type="Gene3D" id="1.20.1150.12">
    <property type="entry name" value="Endoplasmic reticulum resident protein 29, C-terminal domain"/>
    <property type="match status" value="1"/>
</dbReference>
<evidence type="ECO:0000313" key="6">
    <source>
        <dbReference type="EMBL" id="KAL3406008.1"/>
    </source>
</evidence>
<dbReference type="SUPFAM" id="SSF47933">
    <property type="entry name" value="ERP29 C domain-like"/>
    <property type="match status" value="1"/>
</dbReference>
<dbReference type="InterPro" id="IPR036356">
    <property type="entry name" value="ERp29_C_sf"/>
</dbReference>
<evidence type="ECO:0000259" key="5">
    <source>
        <dbReference type="Pfam" id="PF07912"/>
    </source>
</evidence>
<feature type="signal peptide" evidence="3">
    <location>
        <begin position="1"/>
        <end position="25"/>
    </location>
</feature>
<evidence type="ECO:0000256" key="2">
    <source>
        <dbReference type="ARBA" id="ARBA00022824"/>
    </source>
</evidence>
<evidence type="ECO:0000259" key="4">
    <source>
        <dbReference type="Pfam" id="PF07749"/>
    </source>
</evidence>
<proteinExistence type="predicted"/>
<organism evidence="6 7">
    <name type="scientific">Trichogramma kaykai</name>
    <dbReference type="NCBI Taxonomy" id="54128"/>
    <lineage>
        <taxon>Eukaryota</taxon>
        <taxon>Metazoa</taxon>
        <taxon>Ecdysozoa</taxon>
        <taxon>Arthropoda</taxon>
        <taxon>Hexapoda</taxon>
        <taxon>Insecta</taxon>
        <taxon>Pterygota</taxon>
        <taxon>Neoptera</taxon>
        <taxon>Endopterygota</taxon>
        <taxon>Hymenoptera</taxon>
        <taxon>Apocrita</taxon>
        <taxon>Proctotrupomorpha</taxon>
        <taxon>Chalcidoidea</taxon>
        <taxon>Trichogrammatidae</taxon>
        <taxon>Trichogramma</taxon>
    </lineage>
</organism>
<evidence type="ECO:0000313" key="7">
    <source>
        <dbReference type="Proteomes" id="UP001627154"/>
    </source>
</evidence>
<evidence type="ECO:0000256" key="1">
    <source>
        <dbReference type="ARBA" id="ARBA00014173"/>
    </source>
</evidence>
<sequence length="252" mass="29182">MMKKLFLSSLWFFVALCFDMELSAADDCRACVQLNQYTFDKVVPKFKAAVVKFDVAFPYGEKHEEFSKVAITMKDQPDLLVAEVGVKDFGNKDNSELAQRYKVSKDDYPQLLLFVQGKTEPVRFVVEKDADFTADNIKRFVRKKTGMYIGLPGCVEKLDRLAEEFRAGGEQERREILNKAKVFEETLPEDYRAAAKVYVKTMERILERGDVFVQTEQTRIEGLLKGKLSKDKKRSMEEKRNILQSFTHRDEL</sequence>
<comment type="caution">
    <text evidence="6">The sequence shown here is derived from an EMBL/GenBank/DDBJ whole genome shotgun (WGS) entry which is preliminary data.</text>
</comment>
<name>A0ABD2XLW1_9HYME</name>
<evidence type="ECO:0000256" key="3">
    <source>
        <dbReference type="SAM" id="SignalP"/>
    </source>
</evidence>
<keyword evidence="3" id="KW-0732">Signal</keyword>
<feature type="domain" description="Endoplasmic reticulum resident protein 29 C-terminal" evidence="4">
    <location>
        <begin position="153"/>
        <end position="246"/>
    </location>
</feature>
<dbReference type="SUPFAM" id="SSF52833">
    <property type="entry name" value="Thioredoxin-like"/>
    <property type="match status" value="1"/>
</dbReference>
<dbReference type="Proteomes" id="UP001627154">
    <property type="component" value="Unassembled WGS sequence"/>
</dbReference>
<dbReference type="InterPro" id="IPR036249">
    <property type="entry name" value="Thioredoxin-like_sf"/>
</dbReference>
<gene>
    <name evidence="6" type="ORF">TKK_001413</name>
</gene>
<dbReference type="Pfam" id="PF07912">
    <property type="entry name" value="ERp29_N"/>
    <property type="match status" value="1"/>
</dbReference>
<feature type="chain" id="PRO_5044838063" description="Endoplasmic reticulum resident protein 29" evidence="3">
    <location>
        <begin position="26"/>
        <end position="252"/>
    </location>
</feature>
<dbReference type="Pfam" id="PF07749">
    <property type="entry name" value="ERp29"/>
    <property type="match status" value="1"/>
</dbReference>
<dbReference type="AlphaFoldDB" id="A0ABD2XLW1"/>
<protein>
    <recommendedName>
        <fullName evidence="1">Endoplasmic reticulum resident protein 29</fullName>
    </recommendedName>
</protein>
<dbReference type="Gene3D" id="3.40.30.10">
    <property type="entry name" value="Glutaredoxin"/>
    <property type="match status" value="1"/>
</dbReference>
<dbReference type="FunFam" id="3.40.30.10:FF:000133">
    <property type="entry name" value="Endoplasmic reticulum resident protein 29"/>
    <property type="match status" value="1"/>
</dbReference>
<dbReference type="InterPro" id="IPR012883">
    <property type="entry name" value="ERp29_N"/>
</dbReference>
<dbReference type="CDD" id="cd00238">
    <property type="entry name" value="ERp29c"/>
    <property type="match status" value="1"/>
</dbReference>
<feature type="domain" description="ERp29 N-terminal" evidence="5">
    <location>
        <begin position="28"/>
        <end position="152"/>
    </location>
</feature>
<dbReference type="FunFam" id="1.20.1150.12:FF:000001">
    <property type="entry name" value="Endoplasmic reticulum resident protein 29"/>
    <property type="match status" value="1"/>
</dbReference>
<dbReference type="PANTHER" id="PTHR12211:SF0">
    <property type="entry name" value="ENDOPLASMIC RETICULUM RESIDENT PROTEIN 29"/>
    <property type="match status" value="1"/>
</dbReference>
<accession>A0ABD2XLW1</accession>
<dbReference type="EMBL" id="JBJJXI010000019">
    <property type="protein sequence ID" value="KAL3406008.1"/>
    <property type="molecule type" value="Genomic_DNA"/>
</dbReference>
<dbReference type="InterPro" id="IPR011679">
    <property type="entry name" value="ERp29_C"/>
</dbReference>
<dbReference type="InterPro" id="IPR016855">
    <property type="entry name" value="ERp29"/>
</dbReference>
<keyword evidence="2" id="KW-0256">Endoplasmic reticulum</keyword>
<reference evidence="6 7" key="1">
    <citation type="journal article" date="2024" name="bioRxiv">
        <title>A reference genome for Trichogramma kaykai: A tiny desert-dwelling parasitoid wasp with competing sex-ratio distorters.</title>
        <authorList>
            <person name="Culotta J."/>
            <person name="Lindsey A.R."/>
        </authorList>
    </citation>
    <scope>NUCLEOTIDE SEQUENCE [LARGE SCALE GENOMIC DNA]</scope>
    <source>
        <strain evidence="6 7">KSX58</strain>
    </source>
</reference>
<keyword evidence="7" id="KW-1185">Reference proteome</keyword>
<dbReference type="PANTHER" id="PTHR12211">
    <property type="entry name" value="ENDOPLASMIC RETICULUM PROTEIN ERP29"/>
    <property type="match status" value="1"/>
</dbReference>